<sequence>MKIQSTQTFVFLSLIWLISACSLISHHSGYDANPVYAPFHEKANELKLSAGYGRVLGIQGNASYSLSNRIAVMAGGVYNHQTIGTIGILDEIYFKIKSHYAEGGIGYYFPVEGKAITQVEIFAGLGSGIINKKTDFDKNFSGSYQEWNSSFQKTFILITAKKPTTDNLDIGFANRLSLIHFDKLQYSSYNDSARNTNLNSLVTEPVLIVNYGKRLKFTSQVGVAIPLTTPFKTTSGTRYANASGIFQIGVKYDLIK</sequence>
<reference evidence="1 2" key="1">
    <citation type="submission" date="2018-04" db="EMBL/GenBank/DDBJ databases">
        <title>Adhaeribacter sp. HMF7616 genome sequencing and assembly.</title>
        <authorList>
            <person name="Kang H."/>
            <person name="Kang J."/>
            <person name="Cha I."/>
            <person name="Kim H."/>
            <person name="Joh K."/>
        </authorList>
    </citation>
    <scope>NUCLEOTIDE SEQUENCE [LARGE SCALE GENOMIC DNA]</scope>
    <source>
        <strain evidence="1 2">HMF7616</strain>
    </source>
</reference>
<proteinExistence type="predicted"/>
<dbReference type="PROSITE" id="PS51257">
    <property type="entry name" value="PROKAR_LIPOPROTEIN"/>
    <property type="match status" value="1"/>
</dbReference>
<dbReference type="RefSeq" id="WP_115372575.1">
    <property type="nucleotide sequence ID" value="NZ_QASA01000001.1"/>
</dbReference>
<accession>A0A369QLW3</accession>
<comment type="caution">
    <text evidence="1">The sequence shown here is derived from an EMBL/GenBank/DDBJ whole genome shotgun (WGS) entry which is preliminary data.</text>
</comment>
<gene>
    <name evidence="1" type="ORF">AHMF7616_01839</name>
</gene>
<evidence type="ECO:0008006" key="3">
    <source>
        <dbReference type="Google" id="ProtNLM"/>
    </source>
</evidence>
<dbReference type="AlphaFoldDB" id="A0A369QLW3"/>
<dbReference type="EMBL" id="QASA01000001">
    <property type="protein sequence ID" value="RDC63238.1"/>
    <property type="molecule type" value="Genomic_DNA"/>
</dbReference>
<dbReference type="Proteomes" id="UP000253919">
    <property type="component" value="Unassembled WGS sequence"/>
</dbReference>
<keyword evidence="2" id="KW-1185">Reference proteome</keyword>
<protein>
    <recommendedName>
        <fullName evidence="3">Outer membrane protein beta-barrel domain-containing protein</fullName>
    </recommendedName>
</protein>
<organism evidence="1 2">
    <name type="scientific">Adhaeribacter pallidiroseus</name>
    <dbReference type="NCBI Taxonomy" id="2072847"/>
    <lineage>
        <taxon>Bacteria</taxon>
        <taxon>Pseudomonadati</taxon>
        <taxon>Bacteroidota</taxon>
        <taxon>Cytophagia</taxon>
        <taxon>Cytophagales</taxon>
        <taxon>Hymenobacteraceae</taxon>
        <taxon>Adhaeribacter</taxon>
    </lineage>
</organism>
<dbReference type="OrthoDB" id="646451at2"/>
<name>A0A369QLW3_9BACT</name>
<evidence type="ECO:0000313" key="1">
    <source>
        <dbReference type="EMBL" id="RDC63238.1"/>
    </source>
</evidence>
<evidence type="ECO:0000313" key="2">
    <source>
        <dbReference type="Proteomes" id="UP000253919"/>
    </source>
</evidence>